<evidence type="ECO:0000313" key="3">
    <source>
        <dbReference type="Proteomes" id="UP000248857"/>
    </source>
</evidence>
<dbReference type="AlphaFoldDB" id="A0A2W1JLA5"/>
<comment type="caution">
    <text evidence="2">The sequence shown here is derived from an EMBL/GenBank/DDBJ whole genome shotgun (WGS) entry which is preliminary data.</text>
</comment>
<organism evidence="2 3">
    <name type="scientific">Acaryochloris thomasi RCC1774</name>
    <dbReference type="NCBI Taxonomy" id="1764569"/>
    <lineage>
        <taxon>Bacteria</taxon>
        <taxon>Bacillati</taxon>
        <taxon>Cyanobacteriota</taxon>
        <taxon>Cyanophyceae</taxon>
        <taxon>Acaryochloridales</taxon>
        <taxon>Acaryochloridaceae</taxon>
        <taxon>Acaryochloris</taxon>
        <taxon>Acaryochloris thomasi</taxon>
    </lineage>
</organism>
<name>A0A2W1JLA5_9CYAN</name>
<sequence length="136" mass="14344">MKLSFAFRKGLFVFTASLFLLLSLVGQNPLQAASLDTAPGYSQMIAQADAGYSTNISPGKQFGDNPPAADLSTLSQREEGFEIGKVVRKVEAATQTIPGSRMKDIGKIQQDPVKQAGAKAEKAAGGLIDSVKEALD</sequence>
<protein>
    <recommendedName>
        <fullName evidence="4">Low temperature-induced protein</fullName>
    </recommendedName>
</protein>
<dbReference type="Proteomes" id="UP000248857">
    <property type="component" value="Unassembled WGS sequence"/>
</dbReference>
<reference evidence="2 3" key="1">
    <citation type="journal article" date="2018" name="Sci. Rep.">
        <title>A novel species of the marine cyanobacterium Acaryochloris with a unique pigment content and lifestyle.</title>
        <authorList>
            <person name="Partensky F."/>
            <person name="Six C."/>
            <person name="Ratin M."/>
            <person name="Garczarek L."/>
            <person name="Vaulot D."/>
            <person name="Probert I."/>
            <person name="Calteau A."/>
            <person name="Gourvil P."/>
            <person name="Marie D."/>
            <person name="Grebert T."/>
            <person name="Bouchier C."/>
            <person name="Le Panse S."/>
            <person name="Gachenot M."/>
            <person name="Rodriguez F."/>
            <person name="Garrido J.L."/>
        </authorList>
    </citation>
    <scope>NUCLEOTIDE SEQUENCE [LARGE SCALE GENOMIC DNA]</scope>
    <source>
        <strain evidence="2 3">RCC1774</strain>
    </source>
</reference>
<feature type="chain" id="PRO_5015953074" description="Low temperature-induced protein" evidence="1">
    <location>
        <begin position="33"/>
        <end position="136"/>
    </location>
</feature>
<keyword evidence="3" id="KW-1185">Reference proteome</keyword>
<evidence type="ECO:0000256" key="1">
    <source>
        <dbReference type="SAM" id="SignalP"/>
    </source>
</evidence>
<proteinExistence type="predicted"/>
<accession>A0A2W1JLA5</accession>
<dbReference type="EMBL" id="PQWO01000015">
    <property type="protein sequence ID" value="PZD71692.1"/>
    <property type="molecule type" value="Genomic_DNA"/>
</dbReference>
<keyword evidence="1" id="KW-0732">Signal</keyword>
<evidence type="ECO:0008006" key="4">
    <source>
        <dbReference type="Google" id="ProtNLM"/>
    </source>
</evidence>
<feature type="signal peptide" evidence="1">
    <location>
        <begin position="1"/>
        <end position="32"/>
    </location>
</feature>
<dbReference type="RefSeq" id="WP_110987872.1">
    <property type="nucleotide sequence ID" value="NZ_CAWNWM010000015.1"/>
</dbReference>
<evidence type="ECO:0000313" key="2">
    <source>
        <dbReference type="EMBL" id="PZD71692.1"/>
    </source>
</evidence>
<gene>
    <name evidence="2" type="ORF">C1752_05065</name>
</gene>